<dbReference type="PROSITE" id="PS51085">
    <property type="entry name" value="2FE2S_FER_2"/>
    <property type="match status" value="1"/>
</dbReference>
<dbReference type="SUPFAM" id="SSF63380">
    <property type="entry name" value="Riboflavin synthase domain-like"/>
    <property type="match status" value="1"/>
</dbReference>
<dbReference type="Gene3D" id="3.10.20.30">
    <property type="match status" value="1"/>
</dbReference>
<dbReference type="PRINTS" id="PR00410">
    <property type="entry name" value="PHEHYDRXLASE"/>
</dbReference>
<dbReference type="PANTHER" id="PTHR47354">
    <property type="entry name" value="NADH OXIDOREDUCTASE HCR"/>
    <property type="match status" value="1"/>
</dbReference>
<dbReference type="Gene3D" id="3.40.50.80">
    <property type="entry name" value="Nucleotide-binding domain of ferredoxin-NADP reductase (FNR) module"/>
    <property type="match status" value="1"/>
</dbReference>
<feature type="domain" description="2Fe-2S ferredoxin-type" evidence="2">
    <location>
        <begin position="2"/>
        <end position="93"/>
    </location>
</feature>
<dbReference type="PANTHER" id="PTHR47354:SF5">
    <property type="entry name" value="PROTEIN RFBI"/>
    <property type="match status" value="1"/>
</dbReference>
<feature type="domain" description="FAD-binding FR-type" evidence="3">
    <location>
        <begin position="98"/>
        <end position="198"/>
    </location>
</feature>
<dbReference type="Pfam" id="PF00111">
    <property type="entry name" value="Fer2"/>
    <property type="match status" value="1"/>
</dbReference>
<evidence type="ECO:0000313" key="5">
    <source>
        <dbReference type="Proteomes" id="UP001254608"/>
    </source>
</evidence>
<dbReference type="InterPro" id="IPR008333">
    <property type="entry name" value="Cbr1-like_FAD-bd_dom"/>
</dbReference>
<evidence type="ECO:0000259" key="3">
    <source>
        <dbReference type="PROSITE" id="PS51384"/>
    </source>
</evidence>
<keyword evidence="5" id="KW-1185">Reference proteome</keyword>
<dbReference type="InterPro" id="IPR017938">
    <property type="entry name" value="Riboflavin_synthase-like_b-brl"/>
</dbReference>
<evidence type="ECO:0000256" key="1">
    <source>
        <dbReference type="ARBA" id="ARBA00034078"/>
    </source>
</evidence>
<name>A0ABU2WED3_9GAMM</name>
<proteinExistence type="predicted"/>
<evidence type="ECO:0000259" key="2">
    <source>
        <dbReference type="PROSITE" id="PS51085"/>
    </source>
</evidence>
<dbReference type="EMBL" id="JAVRIC010000001">
    <property type="protein sequence ID" value="MDT0495883.1"/>
    <property type="molecule type" value="Genomic_DNA"/>
</dbReference>
<dbReference type="InterPro" id="IPR036010">
    <property type="entry name" value="2Fe-2S_ferredoxin-like_sf"/>
</dbReference>
<dbReference type="SUPFAM" id="SSF52343">
    <property type="entry name" value="Ferredoxin reductase-like, C-terminal NADP-linked domain"/>
    <property type="match status" value="1"/>
</dbReference>
<dbReference type="PROSITE" id="PS00197">
    <property type="entry name" value="2FE2S_FER_1"/>
    <property type="match status" value="1"/>
</dbReference>
<dbReference type="InterPro" id="IPR006058">
    <property type="entry name" value="2Fe2S_fd_BS"/>
</dbReference>
<comment type="caution">
    <text evidence="4">The sequence shown here is derived from an EMBL/GenBank/DDBJ whole genome shotgun (WGS) entry which is preliminary data.</text>
</comment>
<protein>
    <submittedName>
        <fullName evidence="4">2Fe-2S iron-sulfur cluster-binding protein</fullName>
    </submittedName>
</protein>
<dbReference type="InterPro" id="IPR001433">
    <property type="entry name" value="OxRdtase_FAD/NAD-bd"/>
</dbReference>
<dbReference type="Gene3D" id="2.40.30.10">
    <property type="entry name" value="Translation factors"/>
    <property type="match status" value="1"/>
</dbReference>
<sequence>MHKVYLANSDTAFDVSEGETILAAAQRQGLNLPFGCQSGTCGACRAQVTQGRVETLGEPPALSPAEREAGFTLSCLARPMGEVHLDLHLPGAFATLRPQLWPARVIGKCWLAHDVIGLSLRLPQSERPLRWLAGQYLDVLTDDGARRSFSIANASGSELIELHLRVVPGGRFANWVAHDMPLRTILRFEAPLGAFFIRGDTRRPMVFMAGGTGLAPLRAMLQECVQRGETRPMTLFWGARAQRDLYCDAELRELSERCPSLRYVPVLSEPDADWHGARGWVHEEVLRQVPDIAGHELYMSGPPPMIEAGKRAFTEAGLDPARMYYDSFEYAYRTFPVANAP</sequence>
<dbReference type="InterPro" id="IPR012675">
    <property type="entry name" value="Beta-grasp_dom_sf"/>
</dbReference>
<dbReference type="PROSITE" id="PS51384">
    <property type="entry name" value="FAD_FR"/>
    <property type="match status" value="1"/>
</dbReference>
<dbReference type="Pfam" id="PF00175">
    <property type="entry name" value="NAD_binding_1"/>
    <property type="match status" value="1"/>
</dbReference>
<dbReference type="CDD" id="cd06189">
    <property type="entry name" value="flavin_oxioreductase"/>
    <property type="match status" value="1"/>
</dbReference>
<dbReference type="InterPro" id="IPR001709">
    <property type="entry name" value="Flavoprot_Pyr_Nucl_cyt_Rdtase"/>
</dbReference>
<gene>
    <name evidence="4" type="ORF">RM530_00680</name>
</gene>
<dbReference type="InterPro" id="IPR001041">
    <property type="entry name" value="2Fe-2S_ferredoxin-type"/>
</dbReference>
<dbReference type="CDD" id="cd00207">
    <property type="entry name" value="fer2"/>
    <property type="match status" value="1"/>
</dbReference>
<dbReference type="Pfam" id="PF00970">
    <property type="entry name" value="FAD_binding_6"/>
    <property type="match status" value="1"/>
</dbReference>
<organism evidence="4 5">
    <name type="scientific">Banduia mediterranea</name>
    <dbReference type="NCBI Taxonomy" id="3075609"/>
    <lineage>
        <taxon>Bacteria</taxon>
        <taxon>Pseudomonadati</taxon>
        <taxon>Pseudomonadota</taxon>
        <taxon>Gammaproteobacteria</taxon>
        <taxon>Nevskiales</taxon>
        <taxon>Algiphilaceae</taxon>
        <taxon>Banduia</taxon>
    </lineage>
</organism>
<evidence type="ECO:0000313" key="4">
    <source>
        <dbReference type="EMBL" id="MDT0495883.1"/>
    </source>
</evidence>
<dbReference type="InterPro" id="IPR050415">
    <property type="entry name" value="MRET"/>
</dbReference>
<reference evidence="4 5" key="1">
    <citation type="submission" date="2023-09" db="EMBL/GenBank/DDBJ databases">
        <authorList>
            <person name="Rey-Velasco X."/>
        </authorList>
    </citation>
    <scope>NUCLEOTIDE SEQUENCE [LARGE SCALE GENOMIC DNA]</scope>
    <source>
        <strain evidence="4 5">W345</strain>
    </source>
</reference>
<dbReference type="InterPro" id="IPR039261">
    <property type="entry name" value="FNR_nucleotide-bd"/>
</dbReference>
<dbReference type="PRINTS" id="PR00371">
    <property type="entry name" value="FPNCR"/>
</dbReference>
<dbReference type="SUPFAM" id="SSF54292">
    <property type="entry name" value="2Fe-2S ferredoxin-like"/>
    <property type="match status" value="1"/>
</dbReference>
<dbReference type="RefSeq" id="WP_311363275.1">
    <property type="nucleotide sequence ID" value="NZ_JAVRIC010000001.1"/>
</dbReference>
<comment type="cofactor">
    <cofactor evidence="1">
        <name>[2Fe-2S] cluster</name>
        <dbReference type="ChEBI" id="CHEBI:190135"/>
    </cofactor>
</comment>
<accession>A0ABU2WED3</accession>
<dbReference type="InterPro" id="IPR017927">
    <property type="entry name" value="FAD-bd_FR_type"/>
</dbReference>
<dbReference type="Proteomes" id="UP001254608">
    <property type="component" value="Unassembled WGS sequence"/>
</dbReference>